<dbReference type="EnsemblPlants" id="Pp3c10_21024V3.1">
    <property type="protein sequence ID" value="PAC:32900490.CDS.1"/>
    <property type="gene ID" value="Pp3c10_21024"/>
</dbReference>
<evidence type="ECO:0000313" key="4">
    <source>
        <dbReference type="Proteomes" id="UP000006727"/>
    </source>
</evidence>
<reference evidence="2 4" key="1">
    <citation type="journal article" date="2008" name="Science">
        <title>The Physcomitrella genome reveals evolutionary insights into the conquest of land by plants.</title>
        <authorList>
            <person name="Rensing S."/>
            <person name="Lang D."/>
            <person name="Zimmer A."/>
            <person name="Terry A."/>
            <person name="Salamov A."/>
            <person name="Shapiro H."/>
            <person name="Nishiyama T."/>
            <person name="Perroud P.-F."/>
            <person name="Lindquist E."/>
            <person name="Kamisugi Y."/>
            <person name="Tanahashi T."/>
            <person name="Sakakibara K."/>
            <person name="Fujita T."/>
            <person name="Oishi K."/>
            <person name="Shin-I T."/>
            <person name="Kuroki Y."/>
            <person name="Toyoda A."/>
            <person name="Suzuki Y."/>
            <person name="Hashimoto A."/>
            <person name="Yamaguchi K."/>
            <person name="Sugano A."/>
            <person name="Kohara Y."/>
            <person name="Fujiyama A."/>
            <person name="Anterola A."/>
            <person name="Aoki S."/>
            <person name="Ashton N."/>
            <person name="Barbazuk W.B."/>
            <person name="Barker E."/>
            <person name="Bennetzen J."/>
            <person name="Bezanilla M."/>
            <person name="Blankenship R."/>
            <person name="Cho S.H."/>
            <person name="Dutcher S."/>
            <person name="Estelle M."/>
            <person name="Fawcett J.A."/>
            <person name="Gundlach H."/>
            <person name="Hanada K."/>
            <person name="Heyl A."/>
            <person name="Hicks K.A."/>
            <person name="Hugh J."/>
            <person name="Lohr M."/>
            <person name="Mayer K."/>
            <person name="Melkozernov A."/>
            <person name="Murata T."/>
            <person name="Nelson D."/>
            <person name="Pils B."/>
            <person name="Prigge M."/>
            <person name="Reiss B."/>
            <person name="Renner T."/>
            <person name="Rombauts S."/>
            <person name="Rushton P."/>
            <person name="Sanderfoot A."/>
            <person name="Schween G."/>
            <person name="Shiu S.-H."/>
            <person name="Stueber K."/>
            <person name="Theodoulou F.L."/>
            <person name="Tu H."/>
            <person name="Van de Peer Y."/>
            <person name="Verrier P.J."/>
            <person name="Waters E."/>
            <person name="Wood A."/>
            <person name="Yang L."/>
            <person name="Cove D."/>
            <person name="Cuming A."/>
            <person name="Hasebe M."/>
            <person name="Lucas S."/>
            <person name="Mishler D.B."/>
            <person name="Reski R."/>
            <person name="Grigoriev I."/>
            <person name="Quatrano R.S."/>
            <person name="Boore J.L."/>
        </authorList>
    </citation>
    <scope>NUCLEOTIDE SEQUENCE [LARGE SCALE GENOMIC DNA]</scope>
    <source>
        <strain evidence="3 4">cv. Gransden 2004</strain>
    </source>
</reference>
<organism evidence="2">
    <name type="scientific">Physcomitrium patens</name>
    <name type="common">Spreading-leaved earth moss</name>
    <name type="synonym">Physcomitrella patens</name>
    <dbReference type="NCBI Taxonomy" id="3218"/>
    <lineage>
        <taxon>Eukaryota</taxon>
        <taxon>Viridiplantae</taxon>
        <taxon>Streptophyta</taxon>
        <taxon>Embryophyta</taxon>
        <taxon>Bryophyta</taxon>
        <taxon>Bryophytina</taxon>
        <taxon>Bryopsida</taxon>
        <taxon>Funariidae</taxon>
        <taxon>Funariales</taxon>
        <taxon>Funariaceae</taxon>
        <taxon>Physcomitrium</taxon>
    </lineage>
</organism>
<dbReference type="Proteomes" id="UP000006727">
    <property type="component" value="Chromosome 10"/>
</dbReference>
<dbReference type="EMBL" id="ABEU02000010">
    <property type="protein sequence ID" value="PNR47074.1"/>
    <property type="molecule type" value="Genomic_DNA"/>
</dbReference>
<name>A0A2K1JZW8_PHYPA</name>
<feature type="transmembrane region" description="Helical" evidence="1">
    <location>
        <begin position="31"/>
        <end position="49"/>
    </location>
</feature>
<protein>
    <submittedName>
        <fullName evidence="2 3">Uncharacterized protein</fullName>
    </submittedName>
</protein>
<keyword evidence="4" id="KW-1185">Reference proteome</keyword>
<keyword evidence="1" id="KW-1133">Transmembrane helix</keyword>
<reference evidence="3" key="3">
    <citation type="submission" date="2020-12" db="UniProtKB">
        <authorList>
            <consortium name="EnsemblPlants"/>
        </authorList>
    </citation>
    <scope>IDENTIFICATION</scope>
</reference>
<keyword evidence="1" id="KW-0812">Transmembrane</keyword>
<accession>A0A2K1JZW8</accession>
<gene>
    <name evidence="2" type="ORF">PHYPA_014194</name>
</gene>
<reference evidence="2 4" key="2">
    <citation type="journal article" date="2018" name="Plant J.">
        <title>The Physcomitrella patens chromosome-scale assembly reveals moss genome structure and evolution.</title>
        <authorList>
            <person name="Lang D."/>
            <person name="Ullrich K.K."/>
            <person name="Murat F."/>
            <person name="Fuchs J."/>
            <person name="Jenkins J."/>
            <person name="Haas F.B."/>
            <person name="Piednoel M."/>
            <person name="Gundlach H."/>
            <person name="Van Bel M."/>
            <person name="Meyberg R."/>
            <person name="Vives C."/>
            <person name="Morata J."/>
            <person name="Symeonidi A."/>
            <person name="Hiss M."/>
            <person name="Muchero W."/>
            <person name="Kamisugi Y."/>
            <person name="Saleh O."/>
            <person name="Blanc G."/>
            <person name="Decker E.L."/>
            <person name="van Gessel N."/>
            <person name="Grimwood J."/>
            <person name="Hayes R.D."/>
            <person name="Graham S.W."/>
            <person name="Gunter L.E."/>
            <person name="McDaniel S.F."/>
            <person name="Hoernstein S.N.W."/>
            <person name="Larsson A."/>
            <person name="Li F.W."/>
            <person name="Perroud P.F."/>
            <person name="Phillips J."/>
            <person name="Ranjan P."/>
            <person name="Rokshar D.S."/>
            <person name="Rothfels C.J."/>
            <person name="Schneider L."/>
            <person name="Shu S."/>
            <person name="Stevenson D.W."/>
            <person name="Thummler F."/>
            <person name="Tillich M."/>
            <person name="Villarreal Aguilar J.C."/>
            <person name="Widiez T."/>
            <person name="Wong G.K."/>
            <person name="Wymore A."/>
            <person name="Zhang Y."/>
            <person name="Zimmer A.D."/>
            <person name="Quatrano R.S."/>
            <person name="Mayer K.F.X."/>
            <person name="Goodstein D."/>
            <person name="Casacuberta J.M."/>
            <person name="Vandepoele K."/>
            <person name="Reski R."/>
            <person name="Cuming A.C."/>
            <person name="Tuskan G.A."/>
            <person name="Maumus F."/>
            <person name="Salse J."/>
            <person name="Schmutz J."/>
            <person name="Rensing S.A."/>
        </authorList>
    </citation>
    <scope>NUCLEOTIDE SEQUENCE [LARGE SCALE GENOMIC DNA]</scope>
    <source>
        <strain evidence="3 4">cv. Gransden 2004</strain>
    </source>
</reference>
<proteinExistence type="predicted"/>
<evidence type="ECO:0000256" key="1">
    <source>
        <dbReference type="SAM" id="Phobius"/>
    </source>
</evidence>
<dbReference type="InParanoid" id="A0A2K1JZW8"/>
<keyword evidence="1" id="KW-0472">Membrane</keyword>
<sequence>MILQNSSTLQELILESKQYRKKASRNKVRKSICFFSVLIFSLSLLPHVWARCIMVGVGSEGRSFSVIITSLDFPHASSECSMTCLW</sequence>
<dbReference type="AlphaFoldDB" id="A0A2K1JZW8"/>
<evidence type="ECO:0000313" key="2">
    <source>
        <dbReference type="EMBL" id="PNR47074.1"/>
    </source>
</evidence>
<dbReference type="Gramene" id="Pp3c10_21024V3.1">
    <property type="protein sequence ID" value="PAC:32900490.CDS.1"/>
    <property type="gene ID" value="Pp3c10_21024"/>
</dbReference>
<evidence type="ECO:0000313" key="3">
    <source>
        <dbReference type="EnsemblPlants" id="PAC:32900490.CDS.1"/>
    </source>
</evidence>